<evidence type="ECO:0000256" key="1">
    <source>
        <dbReference type="SAM" id="MobiDB-lite"/>
    </source>
</evidence>
<evidence type="ECO:0000313" key="3">
    <source>
        <dbReference type="Proteomes" id="UP001341840"/>
    </source>
</evidence>
<feature type="compositionally biased region" description="Low complexity" evidence="1">
    <location>
        <begin position="173"/>
        <end position="199"/>
    </location>
</feature>
<gene>
    <name evidence="2" type="ORF">PIB30_071902</name>
</gene>
<sequence>MLKGLNHLHNLKHHQEYVGFVLATLTIRMNAPNSKMTTLWRPLTHFPIELLTIPTIKVNMNSYNQGWRDNSNQRRNQPQQNQAYHNQPHHNQRTYQNPLYQPQHQNQPYQPQNQQRYQPPHLRPNTQNHQTFSQPTIEEALRPIYQEQKDFRDCQRRIETQLSTIIDLLTRLTTQTTTNNPNTSQPSSSSGIPSQPLSNPKGGLNAITLRSGANIEEITHRVTLDKEDGHKEDEVMVEDVVEEEEEECATTMAIMKKKKVYIPYMITESFRHVFTVDKYRHPIPSMIMKLATRAGVTPRLGDEIFNVMRNQGIIPYGNWEKQGGGGPTKKRKASSSKAEGPRAGLLVTMHNTQEGVN</sequence>
<evidence type="ECO:0000313" key="2">
    <source>
        <dbReference type="EMBL" id="MED6113557.1"/>
    </source>
</evidence>
<accession>A0ABU6QP03</accession>
<organism evidence="2 3">
    <name type="scientific">Stylosanthes scabra</name>
    <dbReference type="NCBI Taxonomy" id="79078"/>
    <lineage>
        <taxon>Eukaryota</taxon>
        <taxon>Viridiplantae</taxon>
        <taxon>Streptophyta</taxon>
        <taxon>Embryophyta</taxon>
        <taxon>Tracheophyta</taxon>
        <taxon>Spermatophyta</taxon>
        <taxon>Magnoliopsida</taxon>
        <taxon>eudicotyledons</taxon>
        <taxon>Gunneridae</taxon>
        <taxon>Pentapetalae</taxon>
        <taxon>rosids</taxon>
        <taxon>fabids</taxon>
        <taxon>Fabales</taxon>
        <taxon>Fabaceae</taxon>
        <taxon>Papilionoideae</taxon>
        <taxon>50 kb inversion clade</taxon>
        <taxon>dalbergioids sensu lato</taxon>
        <taxon>Dalbergieae</taxon>
        <taxon>Pterocarpus clade</taxon>
        <taxon>Stylosanthes</taxon>
    </lineage>
</organism>
<name>A0ABU6QP03_9FABA</name>
<reference evidence="2 3" key="1">
    <citation type="journal article" date="2023" name="Plants (Basel)">
        <title>Bridging the Gap: Combining Genomics and Transcriptomics Approaches to Understand Stylosanthes scabra, an Orphan Legume from the Brazilian Caatinga.</title>
        <authorList>
            <person name="Ferreira-Neto J.R.C."/>
            <person name="da Silva M.D."/>
            <person name="Binneck E."/>
            <person name="de Melo N.F."/>
            <person name="da Silva R.H."/>
            <person name="de Melo A.L.T.M."/>
            <person name="Pandolfi V."/>
            <person name="Bustamante F.O."/>
            <person name="Brasileiro-Vidal A.C."/>
            <person name="Benko-Iseppon A.M."/>
        </authorList>
    </citation>
    <scope>NUCLEOTIDE SEQUENCE [LARGE SCALE GENOMIC DNA]</scope>
    <source>
        <tissue evidence="2">Leaves</tissue>
    </source>
</reference>
<feature type="region of interest" description="Disordered" evidence="1">
    <location>
        <begin position="317"/>
        <end position="357"/>
    </location>
</feature>
<feature type="region of interest" description="Disordered" evidence="1">
    <location>
        <begin position="173"/>
        <end position="205"/>
    </location>
</feature>
<feature type="compositionally biased region" description="Low complexity" evidence="1">
    <location>
        <begin position="95"/>
        <end position="120"/>
    </location>
</feature>
<feature type="region of interest" description="Disordered" evidence="1">
    <location>
        <begin position="64"/>
        <end position="132"/>
    </location>
</feature>
<feature type="compositionally biased region" description="Low complexity" evidence="1">
    <location>
        <begin position="68"/>
        <end position="82"/>
    </location>
</feature>
<dbReference type="Proteomes" id="UP001341840">
    <property type="component" value="Unassembled WGS sequence"/>
</dbReference>
<dbReference type="EMBL" id="JASCZI010000840">
    <property type="protein sequence ID" value="MED6113557.1"/>
    <property type="molecule type" value="Genomic_DNA"/>
</dbReference>
<proteinExistence type="predicted"/>
<keyword evidence="3" id="KW-1185">Reference proteome</keyword>
<protein>
    <submittedName>
        <fullName evidence="2">Uncharacterized protein</fullName>
    </submittedName>
</protein>
<comment type="caution">
    <text evidence="2">The sequence shown here is derived from an EMBL/GenBank/DDBJ whole genome shotgun (WGS) entry which is preliminary data.</text>
</comment>